<protein>
    <submittedName>
        <fullName evidence="6">Flagellar basal body P-ring biosynthesis protein FlgA</fullName>
    </submittedName>
</protein>
<dbReference type="EMBL" id="CP042914">
    <property type="protein sequence ID" value="QEG42180.1"/>
    <property type="molecule type" value="Genomic_DNA"/>
</dbReference>
<evidence type="ECO:0000313" key="7">
    <source>
        <dbReference type="Proteomes" id="UP000325286"/>
    </source>
</evidence>
<name>A0A5B9QWL5_9BACT</name>
<dbReference type="OrthoDB" id="236205at2"/>
<dbReference type="GO" id="GO:0044780">
    <property type="term" value="P:bacterial-type flagellum assembly"/>
    <property type="evidence" value="ECO:0007669"/>
    <property type="project" value="InterPro"/>
</dbReference>
<dbReference type="SMART" id="SM00858">
    <property type="entry name" value="SAF"/>
    <property type="match status" value="1"/>
</dbReference>
<comment type="subcellular location">
    <subcellularLocation>
        <location evidence="1">Periplasm</location>
    </subcellularLocation>
</comment>
<dbReference type="InterPro" id="IPR013974">
    <property type="entry name" value="SAF"/>
</dbReference>
<keyword evidence="7" id="KW-1185">Reference proteome</keyword>
<feature type="signal peptide" evidence="4">
    <location>
        <begin position="1"/>
        <end position="20"/>
    </location>
</feature>
<dbReference type="PANTHER" id="PTHR36307:SF1">
    <property type="entry name" value="FLAGELLA BASAL BODY P-RING FORMATION PROTEIN FLGA"/>
    <property type="match status" value="1"/>
</dbReference>
<dbReference type="Gene3D" id="2.30.30.760">
    <property type="match status" value="1"/>
</dbReference>
<sequence length="299" mass="31963" precursor="true">MLLRLLIIALTCAGLRTALAQPAAPPMWTLQALGQVTVETSVVRLRDVVKPNAVPPAQWERLGRLVVALVPPDGRRLSLQRQRIAEAFARRIAAPAAVRWAGPEIIFIDYRPPAAANHRVAAAGNQVAGPRQTRKVATAAATPTAFVTNTPHAAESAEAAQAEPLPRVVVARRSLRRGDIVSPSDFQLEPLAEGRSSEGLVLDVDAIVGQEVKTSLLKGRPVRRDDLGPPTVIRRGDLLELSVLGGGIVVRTNAKASEEGSVGQLIQVETQQPRRRLLARVVAPGAVEILTRPPQVSAE</sequence>
<dbReference type="NCBIfam" id="TIGR03170">
    <property type="entry name" value="flgA_cterm"/>
    <property type="match status" value="1"/>
</dbReference>
<evidence type="ECO:0000313" key="6">
    <source>
        <dbReference type="EMBL" id="QEG42180.1"/>
    </source>
</evidence>
<organism evidence="6 7">
    <name type="scientific">Roseimaritima ulvae</name>
    <dbReference type="NCBI Taxonomy" id="980254"/>
    <lineage>
        <taxon>Bacteria</taxon>
        <taxon>Pseudomonadati</taxon>
        <taxon>Planctomycetota</taxon>
        <taxon>Planctomycetia</taxon>
        <taxon>Pirellulales</taxon>
        <taxon>Pirellulaceae</taxon>
        <taxon>Roseimaritima</taxon>
    </lineage>
</organism>
<dbReference type="Pfam" id="PF13144">
    <property type="entry name" value="ChapFlgA"/>
    <property type="match status" value="1"/>
</dbReference>
<evidence type="ECO:0000256" key="2">
    <source>
        <dbReference type="ARBA" id="ARBA00022729"/>
    </source>
</evidence>
<keyword evidence="6" id="KW-0282">Flagellum</keyword>
<reference evidence="6 7" key="1">
    <citation type="submission" date="2019-08" db="EMBL/GenBank/DDBJ databases">
        <title>Deep-cultivation of Planctomycetes and their phenomic and genomic characterization uncovers novel biology.</title>
        <authorList>
            <person name="Wiegand S."/>
            <person name="Jogler M."/>
            <person name="Boedeker C."/>
            <person name="Pinto D."/>
            <person name="Vollmers J."/>
            <person name="Rivas-Marin E."/>
            <person name="Kohn T."/>
            <person name="Peeters S.H."/>
            <person name="Heuer A."/>
            <person name="Rast P."/>
            <person name="Oberbeckmann S."/>
            <person name="Bunk B."/>
            <person name="Jeske O."/>
            <person name="Meyerdierks A."/>
            <person name="Storesund J.E."/>
            <person name="Kallscheuer N."/>
            <person name="Luecker S."/>
            <person name="Lage O.M."/>
            <person name="Pohl T."/>
            <person name="Merkel B.J."/>
            <person name="Hornburger P."/>
            <person name="Mueller R.-W."/>
            <person name="Bruemmer F."/>
            <person name="Labrenz M."/>
            <person name="Spormann A.M."/>
            <person name="Op den Camp H."/>
            <person name="Overmann J."/>
            <person name="Amann R."/>
            <person name="Jetten M.S.M."/>
            <person name="Mascher T."/>
            <person name="Medema M.H."/>
            <person name="Devos D.P."/>
            <person name="Kaster A.-K."/>
            <person name="Ovreas L."/>
            <person name="Rohde M."/>
            <person name="Galperin M.Y."/>
            <person name="Jogler C."/>
        </authorList>
    </citation>
    <scope>NUCLEOTIDE SEQUENCE [LARGE SCALE GENOMIC DNA]</scope>
    <source>
        <strain evidence="6 7">UC8</strain>
    </source>
</reference>
<dbReference type="CDD" id="cd11614">
    <property type="entry name" value="SAF_CpaB_FlgA_like"/>
    <property type="match status" value="1"/>
</dbReference>
<dbReference type="KEGG" id="rul:UC8_42140"/>
<keyword evidence="2 4" id="KW-0732">Signal</keyword>
<keyword evidence="6" id="KW-0969">Cilium</keyword>
<feature type="chain" id="PRO_5022960101" evidence="4">
    <location>
        <begin position="21"/>
        <end position="299"/>
    </location>
</feature>
<dbReference type="PANTHER" id="PTHR36307">
    <property type="entry name" value="FLAGELLA BASAL BODY P-RING FORMATION PROTEIN FLGA"/>
    <property type="match status" value="1"/>
</dbReference>
<dbReference type="AlphaFoldDB" id="A0A5B9QWL5"/>
<proteinExistence type="predicted"/>
<dbReference type="Gene3D" id="3.90.1210.10">
    <property type="entry name" value="Antifreeze-like/N-acetylneuraminic acid synthase C-terminal domain"/>
    <property type="match status" value="1"/>
</dbReference>
<evidence type="ECO:0000259" key="5">
    <source>
        <dbReference type="SMART" id="SM00858"/>
    </source>
</evidence>
<accession>A0A5B9QWL5</accession>
<dbReference type="InterPro" id="IPR017585">
    <property type="entry name" value="SAF_FlgA"/>
</dbReference>
<dbReference type="GO" id="GO:0042597">
    <property type="term" value="C:periplasmic space"/>
    <property type="evidence" value="ECO:0007669"/>
    <property type="project" value="UniProtKB-SubCell"/>
</dbReference>
<gene>
    <name evidence="6" type="ORF">UC8_42140</name>
</gene>
<feature type="domain" description="SAF" evidence="5">
    <location>
        <begin position="166"/>
        <end position="228"/>
    </location>
</feature>
<dbReference type="RefSeq" id="WP_068136656.1">
    <property type="nucleotide sequence ID" value="NZ_CP042914.1"/>
</dbReference>
<evidence type="ECO:0000256" key="1">
    <source>
        <dbReference type="ARBA" id="ARBA00004418"/>
    </source>
</evidence>
<evidence type="ECO:0000256" key="3">
    <source>
        <dbReference type="ARBA" id="ARBA00022764"/>
    </source>
</evidence>
<evidence type="ECO:0000256" key="4">
    <source>
        <dbReference type="SAM" id="SignalP"/>
    </source>
</evidence>
<dbReference type="Proteomes" id="UP000325286">
    <property type="component" value="Chromosome"/>
</dbReference>
<keyword evidence="6" id="KW-0966">Cell projection</keyword>
<dbReference type="InterPro" id="IPR039246">
    <property type="entry name" value="Flagellar_FlgA"/>
</dbReference>
<keyword evidence="3" id="KW-0574">Periplasm</keyword>